<dbReference type="SUPFAM" id="SSF102588">
    <property type="entry name" value="LmbE-like"/>
    <property type="match status" value="1"/>
</dbReference>
<proteinExistence type="predicted"/>
<evidence type="ECO:0000256" key="1">
    <source>
        <dbReference type="ARBA" id="ARBA00022833"/>
    </source>
</evidence>
<organism evidence="2 3">
    <name type="scientific">Nocardioides ginsengisoli</name>
    <dbReference type="NCBI Taxonomy" id="363868"/>
    <lineage>
        <taxon>Bacteria</taxon>
        <taxon>Bacillati</taxon>
        <taxon>Actinomycetota</taxon>
        <taxon>Actinomycetes</taxon>
        <taxon>Propionibacteriales</taxon>
        <taxon>Nocardioidaceae</taxon>
        <taxon>Nocardioides</taxon>
    </lineage>
</organism>
<evidence type="ECO:0000313" key="3">
    <source>
        <dbReference type="Proteomes" id="UP001597229"/>
    </source>
</evidence>
<dbReference type="InterPro" id="IPR024078">
    <property type="entry name" value="LmbE-like_dom_sf"/>
</dbReference>
<reference evidence="3" key="1">
    <citation type="journal article" date="2019" name="Int. J. Syst. Evol. Microbiol.">
        <title>The Global Catalogue of Microorganisms (GCM) 10K type strain sequencing project: providing services to taxonomists for standard genome sequencing and annotation.</title>
        <authorList>
            <consortium name="The Broad Institute Genomics Platform"/>
            <consortium name="The Broad Institute Genome Sequencing Center for Infectious Disease"/>
            <person name="Wu L."/>
            <person name="Ma J."/>
        </authorList>
    </citation>
    <scope>NUCLEOTIDE SEQUENCE [LARGE SCALE GENOMIC DNA]</scope>
    <source>
        <strain evidence="3">CCUG 52478</strain>
    </source>
</reference>
<dbReference type="Gene3D" id="3.40.50.10320">
    <property type="entry name" value="LmbE-like"/>
    <property type="match status" value="1"/>
</dbReference>
<sequence>MATILALHAHPDDEALLTGGWLAQRSAAGDRVVLAFATDGDAGLADAALRDGLGRTRRDEAATAARALGAARVVWLGYADSGMADAPTDGPGRLADADVSEAARAVAALLDEENADLLTGYDARGGYGHPDHVQVHRIARAAQPLAVRRPLLLEATLDRTWLVRLFRVLRPLARLLPGLTIPGDDIYSPRGPALLRVDVRDRLAAKRAALAAHASQAGGGVRTLRILLALPRPLARRLLGVEWFLQVP</sequence>
<dbReference type="Pfam" id="PF02585">
    <property type="entry name" value="PIG-L"/>
    <property type="match status" value="1"/>
</dbReference>
<dbReference type="InterPro" id="IPR003737">
    <property type="entry name" value="GlcNAc_PI_deacetylase-related"/>
</dbReference>
<dbReference type="RefSeq" id="WP_379227933.1">
    <property type="nucleotide sequence ID" value="NZ_JBHTLX010000002.1"/>
</dbReference>
<dbReference type="EC" id="3.5.1.-" evidence="2"/>
<dbReference type="PANTHER" id="PTHR12993:SF26">
    <property type="entry name" value="1D-MYO-INOSITOL 2-ACETAMIDO-2-DEOXY-ALPHA-D-GLUCOPYRANOSIDE DEACETYLASE"/>
    <property type="match status" value="1"/>
</dbReference>
<dbReference type="Proteomes" id="UP001597229">
    <property type="component" value="Unassembled WGS sequence"/>
</dbReference>
<evidence type="ECO:0000313" key="2">
    <source>
        <dbReference type="EMBL" id="MFD1246245.1"/>
    </source>
</evidence>
<protein>
    <submittedName>
        <fullName evidence="2">PIG-L deacetylase family protein</fullName>
        <ecNumber evidence="2">3.5.1.-</ecNumber>
    </submittedName>
</protein>
<dbReference type="GO" id="GO:0016787">
    <property type="term" value="F:hydrolase activity"/>
    <property type="evidence" value="ECO:0007669"/>
    <property type="project" value="UniProtKB-KW"/>
</dbReference>
<comment type="caution">
    <text evidence="2">The sequence shown here is derived from an EMBL/GenBank/DDBJ whole genome shotgun (WGS) entry which is preliminary data.</text>
</comment>
<keyword evidence="2" id="KW-0378">Hydrolase</keyword>
<accession>A0ABW3VVV2</accession>
<keyword evidence="1" id="KW-0862">Zinc</keyword>
<dbReference type="PANTHER" id="PTHR12993">
    <property type="entry name" value="N-ACETYLGLUCOSAMINYL-PHOSPHATIDYLINOSITOL DE-N-ACETYLASE-RELATED"/>
    <property type="match status" value="1"/>
</dbReference>
<gene>
    <name evidence="2" type="ORF">ACFQ3F_00450</name>
</gene>
<name>A0ABW3VVV2_9ACTN</name>
<keyword evidence="3" id="KW-1185">Reference proteome</keyword>
<dbReference type="EMBL" id="JBHTLX010000002">
    <property type="protein sequence ID" value="MFD1246245.1"/>
    <property type="molecule type" value="Genomic_DNA"/>
</dbReference>